<sequence>MAASKFVSWNTHGLNHPVKCGKVFSHLKKSKADVVYLQKTHLRMTDHSRIKQGGFSQIFHSKCHAKCHGSAILIYRDVQFVESKEISDKNGCFVIVPGKLFNIPNNDDQSFFEKIYKNLSTLQATLDSIIMVGDFNTSRQIQTNVILKSGAGINSFRESYNLSDPWRKIHHSYSRIKIFLLENRILPFVTNSQYHTIIISGHSPVQLGICFLDSTVSQRALRLDPLQLSCSAHHGVFLQINCTPDVSHSTVWKSLKAYPRGQLFQLL</sequence>
<dbReference type="GO" id="GO:0006284">
    <property type="term" value="P:base-excision repair"/>
    <property type="evidence" value="ECO:0007669"/>
    <property type="project" value="TreeGrafter"/>
</dbReference>
<dbReference type="GO" id="GO:0005634">
    <property type="term" value="C:nucleus"/>
    <property type="evidence" value="ECO:0007669"/>
    <property type="project" value="TreeGrafter"/>
</dbReference>
<keyword evidence="4" id="KW-0464">Manganese</keyword>
<dbReference type="Ensembl" id="ENSOMYT00000119188.1">
    <property type="protein sequence ID" value="ENSOMYP00000127154.1"/>
    <property type="gene ID" value="ENSOMYG00000060478.1"/>
</dbReference>
<feature type="binding site" evidence="4">
    <location>
        <position position="134"/>
    </location>
    <ligand>
        <name>Mg(2+)</name>
        <dbReference type="ChEBI" id="CHEBI:18420"/>
        <label>1</label>
    </ligand>
</feature>
<dbReference type="GO" id="GO:0046872">
    <property type="term" value="F:metal ion binding"/>
    <property type="evidence" value="ECO:0007669"/>
    <property type="project" value="UniProtKB-KW"/>
</dbReference>
<evidence type="ECO:0000256" key="2">
    <source>
        <dbReference type="ARBA" id="ARBA00022801"/>
    </source>
</evidence>
<dbReference type="Gene3D" id="3.60.10.10">
    <property type="entry name" value="Endonuclease/exonuclease/phosphatase"/>
    <property type="match status" value="1"/>
</dbReference>
<comment type="cofactor">
    <cofactor evidence="4">
        <name>Mg(2+)</name>
        <dbReference type="ChEBI" id="CHEBI:18420"/>
    </cofactor>
    <cofactor evidence="4">
        <name>Mn(2+)</name>
        <dbReference type="ChEBI" id="CHEBI:29035"/>
    </cofactor>
    <text evidence="4">Probably binds two magnesium or manganese ions per subunit.</text>
</comment>
<evidence type="ECO:0000256" key="5">
    <source>
        <dbReference type="PIRSR" id="PIRSR604808-3"/>
    </source>
</evidence>
<dbReference type="GeneTree" id="ENSGT01150000290437"/>
<reference evidence="6" key="2">
    <citation type="submission" date="2025-08" db="UniProtKB">
        <authorList>
            <consortium name="Ensembl"/>
        </authorList>
    </citation>
    <scope>IDENTIFICATION</scope>
</reference>
<evidence type="ECO:0000256" key="4">
    <source>
        <dbReference type="PIRSR" id="PIRSR604808-2"/>
    </source>
</evidence>
<accession>A0A8K9X327</accession>
<evidence type="ECO:0000256" key="3">
    <source>
        <dbReference type="ARBA" id="ARBA00022842"/>
    </source>
</evidence>
<dbReference type="PANTHER" id="PTHR22748">
    <property type="entry name" value="AP ENDONUCLEASE"/>
    <property type="match status" value="1"/>
</dbReference>
<dbReference type="PANTHER" id="PTHR22748:SF6">
    <property type="entry name" value="DNA-(APURINIC OR APYRIMIDINIC SITE) ENDONUCLEASE"/>
    <property type="match status" value="1"/>
</dbReference>
<feature type="binding site" evidence="4">
    <location>
        <position position="10"/>
    </location>
    <ligand>
        <name>Mg(2+)</name>
        <dbReference type="ChEBI" id="CHEBI:18420"/>
        <label>1</label>
    </ligand>
</feature>
<feature type="binding site" evidence="4">
    <location>
        <position position="136"/>
    </location>
    <ligand>
        <name>Mg(2+)</name>
        <dbReference type="ChEBI" id="CHEBI:18420"/>
        <label>1</label>
    </ligand>
</feature>
<keyword evidence="3 4" id="KW-0460">Magnesium</keyword>
<evidence type="ECO:0000313" key="7">
    <source>
        <dbReference type="Proteomes" id="UP000694395"/>
    </source>
</evidence>
<feature type="site" description="Transition state stabilizer" evidence="5">
    <location>
        <position position="136"/>
    </location>
</feature>
<name>A0A8K9X327_ONCMY</name>
<reference evidence="6" key="3">
    <citation type="submission" date="2025-09" db="UniProtKB">
        <authorList>
            <consortium name="Ensembl"/>
        </authorList>
    </citation>
    <scope>IDENTIFICATION</scope>
</reference>
<dbReference type="SUPFAM" id="SSF56219">
    <property type="entry name" value="DNase I-like"/>
    <property type="match status" value="1"/>
</dbReference>
<dbReference type="Proteomes" id="UP000694395">
    <property type="component" value="Chromosome 16"/>
</dbReference>
<dbReference type="GO" id="GO:0008081">
    <property type="term" value="F:phosphoric diester hydrolase activity"/>
    <property type="evidence" value="ECO:0007669"/>
    <property type="project" value="TreeGrafter"/>
</dbReference>
<reference evidence="6" key="1">
    <citation type="submission" date="2020-07" db="EMBL/GenBank/DDBJ databases">
        <title>A long reads based de novo assembly of the rainbow trout Arlee double haploid line genome.</title>
        <authorList>
            <person name="Gao G."/>
            <person name="Palti Y."/>
        </authorList>
    </citation>
    <scope>NUCLEOTIDE SEQUENCE [LARGE SCALE GENOMIC DNA]</scope>
</reference>
<dbReference type="AlphaFoldDB" id="A0A8K9X327"/>
<dbReference type="InterPro" id="IPR036691">
    <property type="entry name" value="Endo/exonu/phosph_ase_sf"/>
</dbReference>
<proteinExistence type="predicted"/>
<keyword evidence="2" id="KW-0378">Hydrolase</keyword>
<keyword evidence="7" id="KW-1185">Reference proteome</keyword>
<organism evidence="6 7">
    <name type="scientific">Oncorhynchus mykiss</name>
    <name type="common">Rainbow trout</name>
    <name type="synonym">Salmo gairdneri</name>
    <dbReference type="NCBI Taxonomy" id="8022"/>
    <lineage>
        <taxon>Eukaryota</taxon>
        <taxon>Metazoa</taxon>
        <taxon>Chordata</taxon>
        <taxon>Craniata</taxon>
        <taxon>Vertebrata</taxon>
        <taxon>Euteleostomi</taxon>
        <taxon>Actinopterygii</taxon>
        <taxon>Neopterygii</taxon>
        <taxon>Teleostei</taxon>
        <taxon>Protacanthopterygii</taxon>
        <taxon>Salmoniformes</taxon>
        <taxon>Salmonidae</taxon>
        <taxon>Salmoninae</taxon>
        <taxon>Oncorhynchus</taxon>
    </lineage>
</organism>
<evidence type="ECO:0000313" key="6">
    <source>
        <dbReference type="Ensembl" id="ENSOMYP00000127154.1"/>
    </source>
</evidence>
<evidence type="ECO:0008006" key="8">
    <source>
        <dbReference type="Google" id="ProtNLM"/>
    </source>
</evidence>
<dbReference type="GO" id="GO:0008311">
    <property type="term" value="F:double-stranded DNA 3'-5' DNA exonuclease activity"/>
    <property type="evidence" value="ECO:0007669"/>
    <property type="project" value="TreeGrafter"/>
</dbReference>
<dbReference type="InterPro" id="IPR004808">
    <property type="entry name" value="AP_endonuc_1"/>
</dbReference>
<protein>
    <recommendedName>
        <fullName evidence="8">Endonuclease/exonuclease/phosphatase domain-containing protein</fullName>
    </recommendedName>
</protein>
<evidence type="ECO:0000256" key="1">
    <source>
        <dbReference type="ARBA" id="ARBA00022723"/>
    </source>
</evidence>
<keyword evidence="1 4" id="KW-0479">Metal-binding</keyword>
<dbReference type="GO" id="GO:0003906">
    <property type="term" value="F:DNA-(apurinic or apyrimidinic site) endonuclease activity"/>
    <property type="evidence" value="ECO:0007669"/>
    <property type="project" value="TreeGrafter"/>
</dbReference>